<dbReference type="SUPFAM" id="SSF52540">
    <property type="entry name" value="P-loop containing nucleoside triphosphate hydrolases"/>
    <property type="match status" value="1"/>
</dbReference>
<reference evidence="5" key="1">
    <citation type="submission" date="2016-10" db="EMBL/GenBank/DDBJ databases">
        <authorList>
            <person name="Benchimol M."/>
            <person name="Almeida L.G."/>
            <person name="Vasconcelos A.T."/>
            <person name="Perreira-Neves A."/>
            <person name="Rosa I.A."/>
            <person name="Tasca T."/>
            <person name="Bogo M.R."/>
            <person name="de Souza W."/>
        </authorList>
    </citation>
    <scope>NUCLEOTIDE SEQUENCE [LARGE SCALE GENOMIC DNA]</scope>
    <source>
        <strain evidence="5">K</strain>
    </source>
</reference>
<feature type="binding site" evidence="3">
    <location>
        <begin position="21"/>
        <end position="28"/>
    </location>
    <ligand>
        <name>GTP</name>
        <dbReference type="ChEBI" id="CHEBI:37565"/>
    </ligand>
</feature>
<keyword evidence="4" id="KW-0479">Metal-binding</keyword>
<dbReference type="Proteomes" id="UP000179807">
    <property type="component" value="Unassembled WGS sequence"/>
</dbReference>
<organism evidence="5 6">
    <name type="scientific">Tritrichomonas foetus</name>
    <dbReference type="NCBI Taxonomy" id="1144522"/>
    <lineage>
        <taxon>Eukaryota</taxon>
        <taxon>Metamonada</taxon>
        <taxon>Parabasalia</taxon>
        <taxon>Tritrichomonadida</taxon>
        <taxon>Tritrichomonadidae</taxon>
        <taxon>Tritrichomonas</taxon>
    </lineage>
</organism>
<evidence type="ECO:0000256" key="1">
    <source>
        <dbReference type="ARBA" id="ARBA00022741"/>
    </source>
</evidence>
<dbReference type="OrthoDB" id="442317at2759"/>
<feature type="binding site" evidence="4">
    <location>
        <position position="52"/>
    </location>
    <ligand>
        <name>Mg(2+)</name>
        <dbReference type="ChEBI" id="CHEBI:18420"/>
    </ligand>
</feature>
<protein>
    <submittedName>
        <fullName evidence="5">ADP-ribosylation factor-like protein 6</fullName>
    </submittedName>
</protein>
<dbReference type="GeneID" id="94838530"/>
<proteinExistence type="predicted"/>
<dbReference type="InterPro" id="IPR005225">
    <property type="entry name" value="Small_GTP-bd"/>
</dbReference>
<accession>A0A1J4KCD9</accession>
<dbReference type="AlphaFoldDB" id="A0A1J4KCD9"/>
<evidence type="ECO:0000313" key="5">
    <source>
        <dbReference type="EMBL" id="OHT07310.1"/>
    </source>
</evidence>
<keyword evidence="4" id="KW-0460">Magnesium</keyword>
<dbReference type="EMBL" id="MLAK01000701">
    <property type="protein sequence ID" value="OHT07310.1"/>
    <property type="molecule type" value="Genomic_DNA"/>
</dbReference>
<comment type="caution">
    <text evidence="5">The sequence shown here is derived from an EMBL/GenBank/DDBJ whole genome shotgun (WGS) entry which is preliminary data.</text>
</comment>
<name>A0A1J4KCD9_9EUKA</name>
<dbReference type="GO" id="GO:0005525">
    <property type="term" value="F:GTP binding"/>
    <property type="evidence" value="ECO:0007669"/>
    <property type="project" value="UniProtKB-KW"/>
</dbReference>
<feature type="binding site" evidence="3">
    <location>
        <begin position="130"/>
        <end position="133"/>
    </location>
    <ligand>
        <name>GTP</name>
        <dbReference type="ChEBI" id="CHEBI:37565"/>
    </ligand>
</feature>
<sequence>MGCGNSVEQSQSFTRTVTFVGLDGAGKSSIVRHIVNSEQSSSTNDEFIPIPTAAVDFYEISLSASKFRIYDCGGLGRYRDQWPFYIKQADAVAFVIDRTDKNRMSVVREEIKGVLNQCQQQNIPILIFINKSDKKSSLNDTDFKMITKINEFKVEYMLKDCIGKSGEGIIAGRDWLLQHIKPRATVITAPTAQVSP</sequence>
<evidence type="ECO:0000256" key="2">
    <source>
        <dbReference type="ARBA" id="ARBA00023134"/>
    </source>
</evidence>
<dbReference type="Gene3D" id="3.40.50.300">
    <property type="entry name" value="P-loop containing nucleotide triphosphate hydrolases"/>
    <property type="match status" value="1"/>
</dbReference>
<evidence type="ECO:0000313" key="6">
    <source>
        <dbReference type="Proteomes" id="UP000179807"/>
    </source>
</evidence>
<keyword evidence="1 3" id="KW-0547">Nucleotide-binding</keyword>
<dbReference type="GO" id="GO:0003924">
    <property type="term" value="F:GTPase activity"/>
    <property type="evidence" value="ECO:0007669"/>
    <property type="project" value="InterPro"/>
</dbReference>
<dbReference type="NCBIfam" id="TIGR00231">
    <property type="entry name" value="small_GTP"/>
    <property type="match status" value="1"/>
</dbReference>
<dbReference type="VEuPathDB" id="TrichDB:TRFO_24573"/>
<feature type="binding site" evidence="4">
    <location>
        <position position="28"/>
    </location>
    <ligand>
        <name>Mg(2+)</name>
        <dbReference type="ChEBI" id="CHEBI:18420"/>
    </ligand>
</feature>
<dbReference type="PROSITE" id="PS51417">
    <property type="entry name" value="ARF"/>
    <property type="match status" value="1"/>
</dbReference>
<dbReference type="InterPro" id="IPR006689">
    <property type="entry name" value="Small_GTPase_ARF/SAR"/>
</dbReference>
<feature type="binding site" evidence="3">
    <location>
        <position position="74"/>
    </location>
    <ligand>
        <name>GTP</name>
        <dbReference type="ChEBI" id="CHEBI:37565"/>
    </ligand>
</feature>
<dbReference type="GO" id="GO:0046872">
    <property type="term" value="F:metal ion binding"/>
    <property type="evidence" value="ECO:0007669"/>
    <property type="project" value="UniProtKB-KW"/>
</dbReference>
<dbReference type="SMART" id="SM00177">
    <property type="entry name" value="ARF"/>
    <property type="match status" value="1"/>
</dbReference>
<dbReference type="InterPro" id="IPR024156">
    <property type="entry name" value="Small_GTPase_ARF"/>
</dbReference>
<dbReference type="Pfam" id="PF00025">
    <property type="entry name" value="Arf"/>
    <property type="match status" value="1"/>
</dbReference>
<keyword evidence="6" id="KW-1185">Reference proteome</keyword>
<keyword evidence="2 3" id="KW-0342">GTP-binding</keyword>
<dbReference type="PANTHER" id="PTHR11711">
    <property type="entry name" value="ADP RIBOSYLATION FACTOR-RELATED"/>
    <property type="match status" value="1"/>
</dbReference>
<dbReference type="RefSeq" id="XP_068360446.1">
    <property type="nucleotide sequence ID" value="XM_068503826.1"/>
</dbReference>
<gene>
    <name evidence="5" type="primary">ARL6</name>
    <name evidence="5" type="ORF">TRFO_24573</name>
</gene>
<dbReference type="InterPro" id="IPR027417">
    <property type="entry name" value="P-loop_NTPase"/>
</dbReference>
<evidence type="ECO:0000256" key="4">
    <source>
        <dbReference type="PIRSR" id="PIRSR606689-2"/>
    </source>
</evidence>
<dbReference type="SMART" id="SM00178">
    <property type="entry name" value="SAR"/>
    <property type="match status" value="1"/>
</dbReference>
<evidence type="ECO:0000256" key="3">
    <source>
        <dbReference type="PIRSR" id="PIRSR606689-1"/>
    </source>
</evidence>